<dbReference type="GO" id="GO:0000981">
    <property type="term" value="F:DNA-binding transcription factor activity, RNA polymerase II-specific"/>
    <property type="evidence" value="ECO:0007669"/>
    <property type="project" value="TreeGrafter"/>
</dbReference>
<keyword evidence="4" id="KW-0539">Nucleus</keyword>
<keyword evidence="5" id="KW-0175">Coiled coil</keyword>
<dbReference type="Gene3D" id="4.10.280.10">
    <property type="entry name" value="Helix-loop-helix DNA-binding domain"/>
    <property type="match status" value="1"/>
</dbReference>
<sequence>MNPFNSNNRGRGRGRKPSSSNTQDDSEKKIIHREIERQRRQEMSNLYASLRDVLPAEYIKGKRAVSDHVAEAANYIKDLERNVKELGERRDQLRNSIEGGGSSSSFSPESAVSIRQFGGGLEIEINVDCEDMRFSLATALQIAYEEGLCVESYSSTKVSDRFIHNLLCEVKSNYISLNFELISEVLFNFIYRVYVLKLHSIGATRPYTRLCDPFSTFQSVLRNKSSDQKLTIILLVN</sequence>
<gene>
    <name evidence="8" type="ORF">Cgig2_010551</name>
</gene>
<reference evidence="8" key="1">
    <citation type="submission" date="2022-04" db="EMBL/GenBank/DDBJ databases">
        <title>Carnegiea gigantea Genome sequencing and assembly v2.</title>
        <authorList>
            <person name="Copetti D."/>
            <person name="Sanderson M.J."/>
            <person name="Burquez A."/>
            <person name="Wojciechowski M.F."/>
        </authorList>
    </citation>
    <scope>NUCLEOTIDE SEQUENCE</scope>
    <source>
        <strain evidence="8">SGP5-SGP5p</strain>
        <tissue evidence="8">Aerial part</tissue>
    </source>
</reference>
<comment type="subcellular location">
    <subcellularLocation>
        <location evidence="1">Nucleus</location>
    </subcellularLocation>
</comment>
<keyword evidence="3" id="KW-0804">Transcription</keyword>
<dbReference type="EMBL" id="JAKOGI010000028">
    <property type="protein sequence ID" value="KAJ8448664.1"/>
    <property type="molecule type" value="Genomic_DNA"/>
</dbReference>
<evidence type="ECO:0000256" key="5">
    <source>
        <dbReference type="SAM" id="Coils"/>
    </source>
</evidence>
<organism evidence="8 9">
    <name type="scientific">Carnegiea gigantea</name>
    <dbReference type="NCBI Taxonomy" id="171969"/>
    <lineage>
        <taxon>Eukaryota</taxon>
        <taxon>Viridiplantae</taxon>
        <taxon>Streptophyta</taxon>
        <taxon>Embryophyta</taxon>
        <taxon>Tracheophyta</taxon>
        <taxon>Spermatophyta</taxon>
        <taxon>Magnoliopsida</taxon>
        <taxon>eudicotyledons</taxon>
        <taxon>Gunneridae</taxon>
        <taxon>Pentapetalae</taxon>
        <taxon>Caryophyllales</taxon>
        <taxon>Cactineae</taxon>
        <taxon>Cactaceae</taxon>
        <taxon>Cactoideae</taxon>
        <taxon>Echinocereeae</taxon>
        <taxon>Carnegiea</taxon>
    </lineage>
</organism>
<evidence type="ECO:0000259" key="7">
    <source>
        <dbReference type="PROSITE" id="PS50888"/>
    </source>
</evidence>
<dbReference type="InterPro" id="IPR015660">
    <property type="entry name" value="MASH1/Ascl1a-like"/>
</dbReference>
<evidence type="ECO:0000313" key="9">
    <source>
        <dbReference type="Proteomes" id="UP001153076"/>
    </source>
</evidence>
<dbReference type="PANTHER" id="PTHR13935">
    <property type="entry name" value="ACHAETE-SCUTE TRANSCRIPTION FACTOR-RELATED"/>
    <property type="match status" value="1"/>
</dbReference>
<dbReference type="PROSITE" id="PS50888">
    <property type="entry name" value="BHLH"/>
    <property type="match status" value="1"/>
</dbReference>
<evidence type="ECO:0000256" key="3">
    <source>
        <dbReference type="ARBA" id="ARBA00023163"/>
    </source>
</evidence>
<feature type="domain" description="BHLH" evidence="7">
    <location>
        <begin position="27"/>
        <end position="79"/>
    </location>
</feature>
<dbReference type="SMART" id="SM00353">
    <property type="entry name" value="HLH"/>
    <property type="match status" value="1"/>
</dbReference>
<keyword evidence="9" id="KW-1185">Reference proteome</keyword>
<dbReference type="OrthoDB" id="1935281at2759"/>
<proteinExistence type="predicted"/>
<name>A0A9Q1QNT4_9CARY</name>
<accession>A0A9Q1QNT4</accession>
<evidence type="ECO:0000256" key="6">
    <source>
        <dbReference type="SAM" id="MobiDB-lite"/>
    </source>
</evidence>
<comment type="caution">
    <text evidence="8">The sequence shown here is derived from an EMBL/GenBank/DDBJ whole genome shotgun (WGS) entry which is preliminary data.</text>
</comment>
<dbReference type="PANTHER" id="PTHR13935:SF155">
    <property type="entry name" value="TRANSCRIPTION FACTOR BHLH120-LIKE"/>
    <property type="match status" value="1"/>
</dbReference>
<dbReference type="Proteomes" id="UP001153076">
    <property type="component" value="Unassembled WGS sequence"/>
</dbReference>
<evidence type="ECO:0000313" key="8">
    <source>
        <dbReference type="EMBL" id="KAJ8448664.1"/>
    </source>
</evidence>
<evidence type="ECO:0000256" key="1">
    <source>
        <dbReference type="ARBA" id="ARBA00004123"/>
    </source>
</evidence>
<dbReference type="GO" id="GO:0046983">
    <property type="term" value="F:protein dimerization activity"/>
    <property type="evidence" value="ECO:0007669"/>
    <property type="project" value="InterPro"/>
</dbReference>
<feature type="coiled-coil region" evidence="5">
    <location>
        <begin position="69"/>
        <end position="96"/>
    </location>
</feature>
<dbReference type="SUPFAM" id="SSF47459">
    <property type="entry name" value="HLH, helix-loop-helix DNA-binding domain"/>
    <property type="match status" value="1"/>
</dbReference>
<evidence type="ECO:0000256" key="4">
    <source>
        <dbReference type="ARBA" id="ARBA00023242"/>
    </source>
</evidence>
<dbReference type="InterPro" id="IPR011598">
    <property type="entry name" value="bHLH_dom"/>
</dbReference>
<evidence type="ECO:0000256" key="2">
    <source>
        <dbReference type="ARBA" id="ARBA00023015"/>
    </source>
</evidence>
<dbReference type="InterPro" id="IPR036638">
    <property type="entry name" value="HLH_DNA-bd_sf"/>
</dbReference>
<dbReference type="CDD" id="cd18914">
    <property type="entry name" value="bHLH_AtORG2_like"/>
    <property type="match status" value="1"/>
</dbReference>
<keyword evidence="2" id="KW-0805">Transcription regulation</keyword>
<dbReference type="GO" id="GO:0090575">
    <property type="term" value="C:RNA polymerase II transcription regulator complex"/>
    <property type="evidence" value="ECO:0007669"/>
    <property type="project" value="TreeGrafter"/>
</dbReference>
<dbReference type="AlphaFoldDB" id="A0A9Q1QNT4"/>
<protein>
    <recommendedName>
        <fullName evidence="7">BHLH domain-containing protein</fullName>
    </recommendedName>
</protein>
<feature type="region of interest" description="Disordered" evidence="6">
    <location>
        <begin position="1"/>
        <end position="30"/>
    </location>
</feature>
<dbReference type="Pfam" id="PF00010">
    <property type="entry name" value="HLH"/>
    <property type="match status" value="1"/>
</dbReference>
<dbReference type="GO" id="GO:0000977">
    <property type="term" value="F:RNA polymerase II transcription regulatory region sequence-specific DNA binding"/>
    <property type="evidence" value="ECO:0007669"/>
    <property type="project" value="TreeGrafter"/>
</dbReference>